<dbReference type="EMBL" id="GGEC01057356">
    <property type="protein sequence ID" value="MBX37840.1"/>
    <property type="molecule type" value="Transcribed_RNA"/>
</dbReference>
<reference evidence="2" key="1">
    <citation type="submission" date="2018-02" db="EMBL/GenBank/DDBJ databases">
        <title>Rhizophora mucronata_Transcriptome.</title>
        <authorList>
            <person name="Meera S.P."/>
            <person name="Sreeshan A."/>
            <person name="Augustine A."/>
        </authorList>
    </citation>
    <scope>NUCLEOTIDE SEQUENCE</scope>
    <source>
        <tissue evidence="2">Leaf</tissue>
    </source>
</reference>
<evidence type="ECO:0000256" key="1">
    <source>
        <dbReference type="SAM" id="MobiDB-lite"/>
    </source>
</evidence>
<feature type="region of interest" description="Disordered" evidence="1">
    <location>
        <begin position="15"/>
        <end position="38"/>
    </location>
</feature>
<feature type="compositionally biased region" description="Polar residues" evidence="1">
    <location>
        <begin position="28"/>
        <end position="38"/>
    </location>
</feature>
<dbReference type="AlphaFoldDB" id="A0A2P2N5X2"/>
<evidence type="ECO:0000313" key="2">
    <source>
        <dbReference type="EMBL" id="MBX37840.1"/>
    </source>
</evidence>
<proteinExistence type="predicted"/>
<name>A0A2P2N5X2_RHIMU</name>
<sequence>MLYSSEPMTIKMHYKRSTNEIEGKNHLKGTNQQYEPPK</sequence>
<accession>A0A2P2N5X2</accession>
<organism evidence="2">
    <name type="scientific">Rhizophora mucronata</name>
    <name type="common">Asiatic mangrove</name>
    <dbReference type="NCBI Taxonomy" id="61149"/>
    <lineage>
        <taxon>Eukaryota</taxon>
        <taxon>Viridiplantae</taxon>
        <taxon>Streptophyta</taxon>
        <taxon>Embryophyta</taxon>
        <taxon>Tracheophyta</taxon>
        <taxon>Spermatophyta</taxon>
        <taxon>Magnoliopsida</taxon>
        <taxon>eudicotyledons</taxon>
        <taxon>Gunneridae</taxon>
        <taxon>Pentapetalae</taxon>
        <taxon>rosids</taxon>
        <taxon>fabids</taxon>
        <taxon>Malpighiales</taxon>
        <taxon>Rhizophoraceae</taxon>
        <taxon>Rhizophora</taxon>
    </lineage>
</organism>
<protein>
    <submittedName>
        <fullName evidence="2">Uncharacterized protein</fullName>
    </submittedName>
</protein>